<reference evidence="7" key="1">
    <citation type="submission" date="2020-05" db="EMBL/GenBank/DDBJ databases">
        <authorList>
            <person name="Chiriac C."/>
            <person name="Salcher M."/>
            <person name="Ghai R."/>
            <person name="Kavagutti S V."/>
        </authorList>
    </citation>
    <scope>NUCLEOTIDE SEQUENCE</scope>
</reference>
<comment type="similarity">
    <text evidence="1">Belongs to the RelA/SpoT family.</text>
</comment>
<dbReference type="InterPro" id="IPR004811">
    <property type="entry name" value="RelA/Spo_fam"/>
</dbReference>
<dbReference type="InterPro" id="IPR043519">
    <property type="entry name" value="NT_sf"/>
</dbReference>
<dbReference type="EMBL" id="CAFBMH010000015">
    <property type="protein sequence ID" value="CAB4897344.1"/>
    <property type="molecule type" value="Genomic_DNA"/>
</dbReference>
<dbReference type="InterPro" id="IPR003607">
    <property type="entry name" value="HD/PDEase_dom"/>
</dbReference>
<evidence type="ECO:0000259" key="5">
    <source>
        <dbReference type="PROSITE" id="PS51880"/>
    </source>
</evidence>
<dbReference type="InterPro" id="IPR012675">
    <property type="entry name" value="Beta-grasp_dom_sf"/>
</dbReference>
<proteinExistence type="inferred from homology"/>
<comment type="pathway">
    <text evidence="2">Purine metabolism.</text>
</comment>
<evidence type="ECO:0000256" key="2">
    <source>
        <dbReference type="ARBA" id="ARBA00025704"/>
    </source>
</evidence>
<dbReference type="PROSITE" id="PS51831">
    <property type="entry name" value="HD"/>
    <property type="match status" value="1"/>
</dbReference>
<dbReference type="CDD" id="cd01668">
    <property type="entry name" value="TGS_RSH"/>
    <property type="match status" value="1"/>
</dbReference>
<dbReference type="NCBIfam" id="TIGR00691">
    <property type="entry name" value="spoT_relA"/>
    <property type="match status" value="1"/>
</dbReference>
<protein>
    <submittedName>
        <fullName evidence="7">Unannotated protein</fullName>
    </submittedName>
</protein>
<dbReference type="GO" id="GO:0005886">
    <property type="term" value="C:plasma membrane"/>
    <property type="evidence" value="ECO:0007669"/>
    <property type="project" value="TreeGrafter"/>
</dbReference>
<feature type="domain" description="HD" evidence="4">
    <location>
        <begin position="60"/>
        <end position="159"/>
    </location>
</feature>
<dbReference type="Gene3D" id="3.30.460.10">
    <property type="entry name" value="Beta Polymerase, domain 2"/>
    <property type="match status" value="1"/>
</dbReference>
<dbReference type="PROSITE" id="PS51880">
    <property type="entry name" value="TGS"/>
    <property type="match status" value="1"/>
</dbReference>
<dbReference type="InterPro" id="IPR004095">
    <property type="entry name" value="TGS"/>
</dbReference>
<dbReference type="PROSITE" id="PS51671">
    <property type="entry name" value="ACT"/>
    <property type="match status" value="1"/>
</dbReference>
<dbReference type="Pfam" id="PF13291">
    <property type="entry name" value="ACT_4"/>
    <property type="match status" value="1"/>
</dbReference>
<evidence type="ECO:0000259" key="3">
    <source>
        <dbReference type="PROSITE" id="PS51671"/>
    </source>
</evidence>
<evidence type="ECO:0000259" key="4">
    <source>
        <dbReference type="PROSITE" id="PS51831"/>
    </source>
</evidence>
<evidence type="ECO:0000256" key="1">
    <source>
        <dbReference type="ARBA" id="ARBA00007476"/>
    </source>
</evidence>
<dbReference type="SMART" id="SM00471">
    <property type="entry name" value="HDc"/>
    <property type="match status" value="1"/>
</dbReference>
<name>A0A6J7FTW4_9ZZZZ</name>
<feature type="domain" description="ACT" evidence="3">
    <location>
        <begin position="659"/>
        <end position="733"/>
    </location>
</feature>
<dbReference type="AlphaFoldDB" id="A0A6J7FTW4"/>
<dbReference type="InterPro" id="IPR012676">
    <property type="entry name" value="TGS-like"/>
</dbReference>
<dbReference type="InterPro" id="IPR033655">
    <property type="entry name" value="TGS_RelA/SpoT"/>
</dbReference>
<dbReference type="Pfam" id="PF13328">
    <property type="entry name" value="HD_4"/>
    <property type="match status" value="1"/>
</dbReference>
<dbReference type="EMBL" id="CAEZYR010000068">
    <property type="protein sequence ID" value="CAB4752110.1"/>
    <property type="molecule type" value="Genomic_DNA"/>
</dbReference>
<evidence type="ECO:0000313" key="7">
    <source>
        <dbReference type="EMBL" id="CAB4897344.1"/>
    </source>
</evidence>
<dbReference type="SUPFAM" id="SSF81301">
    <property type="entry name" value="Nucleotidyltransferase"/>
    <property type="match status" value="1"/>
</dbReference>
<dbReference type="FunFam" id="1.10.3210.10:FF:000001">
    <property type="entry name" value="GTP pyrophosphokinase RelA"/>
    <property type="match status" value="1"/>
</dbReference>
<dbReference type="PANTHER" id="PTHR21262:SF31">
    <property type="entry name" value="GTP PYROPHOSPHOKINASE"/>
    <property type="match status" value="1"/>
</dbReference>
<dbReference type="SMART" id="SM00954">
    <property type="entry name" value="RelA_SpoT"/>
    <property type="match status" value="1"/>
</dbReference>
<dbReference type="InterPro" id="IPR002912">
    <property type="entry name" value="ACT_dom"/>
</dbReference>
<dbReference type="SUPFAM" id="SSF81271">
    <property type="entry name" value="TGS-like"/>
    <property type="match status" value="1"/>
</dbReference>
<dbReference type="FunFam" id="3.30.460.10:FF:000001">
    <property type="entry name" value="GTP pyrophosphokinase RelA"/>
    <property type="match status" value="1"/>
</dbReference>
<organism evidence="7">
    <name type="scientific">freshwater metagenome</name>
    <dbReference type="NCBI Taxonomy" id="449393"/>
    <lineage>
        <taxon>unclassified sequences</taxon>
        <taxon>metagenomes</taxon>
        <taxon>ecological metagenomes</taxon>
    </lineage>
</organism>
<dbReference type="Gene3D" id="1.10.3210.10">
    <property type="entry name" value="Hypothetical protein af1432"/>
    <property type="match status" value="1"/>
</dbReference>
<dbReference type="Gene3D" id="3.10.20.30">
    <property type="match status" value="1"/>
</dbReference>
<dbReference type="SUPFAM" id="SSF109604">
    <property type="entry name" value="HD-domain/PDEase-like"/>
    <property type="match status" value="1"/>
</dbReference>
<evidence type="ECO:0000313" key="6">
    <source>
        <dbReference type="EMBL" id="CAB4752110.1"/>
    </source>
</evidence>
<feature type="domain" description="TGS" evidence="5">
    <location>
        <begin position="393"/>
        <end position="456"/>
    </location>
</feature>
<dbReference type="InterPro" id="IPR045865">
    <property type="entry name" value="ACT-like_dom_sf"/>
</dbReference>
<dbReference type="FunFam" id="3.10.20.30:FF:000002">
    <property type="entry name" value="GTP pyrophosphokinase (RelA/SpoT)"/>
    <property type="match status" value="1"/>
</dbReference>
<dbReference type="CDD" id="cd04876">
    <property type="entry name" value="ACT_RelA-SpoT"/>
    <property type="match status" value="1"/>
</dbReference>
<dbReference type="GO" id="GO:0015969">
    <property type="term" value="P:guanosine tetraphosphate metabolic process"/>
    <property type="evidence" value="ECO:0007669"/>
    <property type="project" value="InterPro"/>
</dbReference>
<gene>
    <name evidence="6" type="ORF">UFOPK2754_01868</name>
    <name evidence="7" type="ORF">UFOPK3543_00658</name>
</gene>
<dbReference type="Gene3D" id="3.30.70.260">
    <property type="match status" value="1"/>
</dbReference>
<dbReference type="PANTHER" id="PTHR21262">
    <property type="entry name" value="GUANOSINE-3',5'-BIS DIPHOSPHATE 3'-PYROPHOSPHOHYDROLASE"/>
    <property type="match status" value="1"/>
</dbReference>
<sequence>MVSRVLPWRRGTAPPAVETASLIASYHERHPKAPTDLITRAYEMSALAHGDQKRRSGEPYVQHPLAVAEIVARLGLDDVSIAAALLHDAVEDTEISLATVELEFGKDVAYLVDGVTKLDRVQFDSKEQQQSATMRKMLVAIAQDLRVLIIKLADRLHNMRTLAVLPMDKQERIARETLDIYAPLAHRLGMQDVKQQLEDLAFASLHPKRYAEIDQMVSVRAPEREQYLANVLSDVDSRLAELGIVAEVTGRPKHLWSIYEKMVVKGRSFDEIYDLVAIRVVVDTVKDCYAALGSIHSTWKPIQGRFKDYIAMPKFNLYQSLHTTVVGPQGKPLEVQLRTWEMNARAEFGVAAHWEYKEKAPSTDMAWLSRIVEWQSETSDPSQFMANLKFDLDQEEVFVFTPKGRVITLPMGATPVDFAYAIHTDVGHRCIGARVNGRLVPLETRLTSGDTAEIFTSKVSNAGPSQDWLKFVASHRAANKIRQWKLRARREDAIEQGREDLVKALRREALPVQRLLGGDIFKEVLASMNYNDADALYAAIAESHVSPKTVVARVSRALRDGAPQHEEQLPRTVFAPRRPRRSRGTAGVHVEGLDDVMVRLSRCCTPVPPDEIIGFITRGRGVSVHRSDCANAVSLMVAQGERLIDVEWDEERQTYFVASIEVKALDRGWLLRDVAAVLSDHHVNVLSCNTTTGSDRVAKMRFEFELSDVSHLDSVLKAIKDIDSVYDAYRVIPGGGG</sequence>
<dbReference type="CDD" id="cd05399">
    <property type="entry name" value="NT_Rel-Spo_like"/>
    <property type="match status" value="1"/>
</dbReference>
<dbReference type="InterPro" id="IPR007685">
    <property type="entry name" value="RelA_SpoT"/>
</dbReference>
<dbReference type="Pfam" id="PF02824">
    <property type="entry name" value="TGS"/>
    <property type="match status" value="1"/>
</dbReference>
<accession>A0A6J7FTW4</accession>
<dbReference type="CDD" id="cd00077">
    <property type="entry name" value="HDc"/>
    <property type="match status" value="1"/>
</dbReference>
<dbReference type="SUPFAM" id="SSF55021">
    <property type="entry name" value="ACT-like"/>
    <property type="match status" value="1"/>
</dbReference>
<dbReference type="Pfam" id="PF04607">
    <property type="entry name" value="RelA_SpoT"/>
    <property type="match status" value="1"/>
</dbReference>
<dbReference type="InterPro" id="IPR006674">
    <property type="entry name" value="HD_domain"/>
</dbReference>